<organism evidence="2 3">
    <name type="scientific">Cellulomonas oligotrophica</name>
    <dbReference type="NCBI Taxonomy" id="931536"/>
    <lineage>
        <taxon>Bacteria</taxon>
        <taxon>Bacillati</taxon>
        <taxon>Actinomycetota</taxon>
        <taxon>Actinomycetes</taxon>
        <taxon>Micrococcales</taxon>
        <taxon>Cellulomonadaceae</taxon>
        <taxon>Cellulomonas</taxon>
    </lineage>
</organism>
<evidence type="ECO:0000313" key="4">
    <source>
        <dbReference type="Proteomes" id="UP000618382"/>
    </source>
</evidence>
<proteinExistence type="predicted"/>
<gene>
    <name evidence="2" type="ORF">BKA21_003625</name>
    <name evidence="1" type="ORF">Col01nite_27420</name>
</gene>
<dbReference type="EMBL" id="JACCBK010000001">
    <property type="protein sequence ID" value="NYD88076.1"/>
    <property type="molecule type" value="Genomic_DNA"/>
</dbReference>
<evidence type="ECO:0000313" key="3">
    <source>
        <dbReference type="Proteomes" id="UP000577956"/>
    </source>
</evidence>
<dbReference type="Proteomes" id="UP000618382">
    <property type="component" value="Unassembled WGS sequence"/>
</dbReference>
<comment type="caution">
    <text evidence="2">The sequence shown here is derived from an EMBL/GenBank/DDBJ whole genome shotgun (WGS) entry which is preliminary data.</text>
</comment>
<accession>A0A7Y9FIM9</accession>
<evidence type="ECO:0000313" key="2">
    <source>
        <dbReference type="EMBL" id="NYD88076.1"/>
    </source>
</evidence>
<sequence>MLDAVMSPARAARYFTFDGHWGPGEELAAMRNGSGDEWSIVFSAAGALVLGFDHESEMSPAVTGHLWPGLVEEVPEAFARHLDEPSFGLDGTLLATVCLWRRADDTRWCSGEITYPPEADGDPDGATFLFEVLLDETPGTYQEFSEEYYEKTVDTGAVQAVLTLEPMTADLALRLNPDVDLGALGRDAADPGWPSVGFPPAEATALAPR</sequence>
<keyword evidence="4" id="KW-1185">Reference proteome</keyword>
<dbReference type="RefSeq" id="WP_203793525.1">
    <property type="nucleotide sequence ID" value="NZ_BAABFI010000006.1"/>
</dbReference>
<dbReference type="AlphaFoldDB" id="A0A7Y9FIM9"/>
<reference evidence="2 3" key="1">
    <citation type="submission" date="2020-07" db="EMBL/GenBank/DDBJ databases">
        <title>Sequencing the genomes of 1000 actinobacteria strains.</title>
        <authorList>
            <person name="Klenk H.-P."/>
        </authorList>
    </citation>
    <scope>NUCLEOTIDE SEQUENCE [LARGE SCALE GENOMIC DNA]</scope>
    <source>
        <strain evidence="2 3">DSM 24482</strain>
    </source>
</reference>
<protein>
    <submittedName>
        <fullName evidence="2">Uncharacterized protein</fullName>
    </submittedName>
</protein>
<evidence type="ECO:0000313" key="1">
    <source>
        <dbReference type="EMBL" id="GIG33583.1"/>
    </source>
</evidence>
<name>A0A7Y9FIM9_9CELL</name>
<reference evidence="1 4" key="2">
    <citation type="submission" date="2021-01" db="EMBL/GenBank/DDBJ databases">
        <title>Whole genome shotgun sequence of Cellulomonas oligotrophica NBRC 109435.</title>
        <authorList>
            <person name="Komaki H."/>
            <person name="Tamura T."/>
        </authorList>
    </citation>
    <scope>NUCLEOTIDE SEQUENCE [LARGE SCALE GENOMIC DNA]</scope>
    <source>
        <strain evidence="1 4">NBRC 109435</strain>
    </source>
</reference>
<dbReference type="Proteomes" id="UP000577956">
    <property type="component" value="Unassembled WGS sequence"/>
</dbReference>
<dbReference type="EMBL" id="BONN01000008">
    <property type="protein sequence ID" value="GIG33583.1"/>
    <property type="molecule type" value="Genomic_DNA"/>
</dbReference>